<reference evidence="1" key="1">
    <citation type="submission" date="2020-11" db="EMBL/GenBank/DDBJ databases">
        <authorList>
            <person name="Davenport K.M."/>
            <person name="Bickhart D.M."/>
            <person name="Smith T.P.L."/>
            <person name="Murdoch B.M."/>
            <person name="Rosen B.D."/>
        </authorList>
    </citation>
    <scope>NUCLEOTIDE SEQUENCE [LARGE SCALE GENOMIC DNA]</scope>
    <source>
        <strain evidence="1">OAR_USU_Benz2616</strain>
    </source>
</reference>
<accession>A0AC11CZI6</accession>
<proteinExistence type="predicted"/>
<organism evidence="1">
    <name type="scientific">Ovis aries</name>
    <name type="common">Sheep</name>
    <dbReference type="NCBI Taxonomy" id="9940"/>
    <lineage>
        <taxon>Eukaryota</taxon>
        <taxon>Metazoa</taxon>
        <taxon>Chordata</taxon>
        <taxon>Craniata</taxon>
        <taxon>Vertebrata</taxon>
        <taxon>Euteleostomi</taxon>
        <taxon>Mammalia</taxon>
        <taxon>Eutheria</taxon>
        <taxon>Laurasiatheria</taxon>
        <taxon>Artiodactyla</taxon>
        <taxon>Ruminantia</taxon>
        <taxon>Pecora</taxon>
        <taxon>Bovidae</taxon>
        <taxon>Caprinae</taxon>
        <taxon>Ovis</taxon>
    </lineage>
</organism>
<reference evidence="1" key="3">
    <citation type="submission" date="2025-09" db="UniProtKB">
        <authorList>
            <consortium name="Ensembl"/>
        </authorList>
    </citation>
    <scope>IDENTIFICATION</scope>
</reference>
<dbReference type="Ensembl" id="ENSOART00020077680.1">
    <property type="protein sequence ID" value="ENSOARP00020038071.1"/>
    <property type="gene ID" value="ENSOARG00020036319.1"/>
</dbReference>
<sequence>LCVRWPKYWSFSFSITPFNEHPGLISFRTDWLDLIAVQGTLLQHHGSKASILRSSAFFTVQLSHPYMTTGKTIALTRQTFVGKVMSLLLNMLSRLVITFLPRSKRL</sequence>
<protein>
    <submittedName>
        <fullName evidence="1">Uncharacterized protein</fullName>
    </submittedName>
</protein>
<name>A0AC11CZI6_SHEEP</name>
<evidence type="ECO:0000313" key="1">
    <source>
        <dbReference type="Ensembl" id="ENSOARP00020038071.1"/>
    </source>
</evidence>
<reference evidence="1" key="2">
    <citation type="submission" date="2025-08" db="UniProtKB">
        <authorList>
            <consortium name="Ensembl"/>
        </authorList>
    </citation>
    <scope>IDENTIFICATION</scope>
</reference>